<dbReference type="Proteomes" id="UP001148018">
    <property type="component" value="Unassembled WGS sequence"/>
</dbReference>
<proteinExistence type="predicted"/>
<evidence type="ECO:0000313" key="2">
    <source>
        <dbReference type="EMBL" id="KAJ3581400.1"/>
    </source>
</evidence>
<accession>A0A9Q0D3X4</accession>
<evidence type="ECO:0000259" key="1">
    <source>
        <dbReference type="Pfam" id="PF02210"/>
    </source>
</evidence>
<dbReference type="InterPro" id="IPR001791">
    <property type="entry name" value="Laminin_G"/>
</dbReference>
<dbReference type="Pfam" id="PF02210">
    <property type="entry name" value="Laminin_G_2"/>
    <property type="match status" value="1"/>
</dbReference>
<organism evidence="2 3">
    <name type="scientific">Muraenolepis orangiensis</name>
    <name type="common">Patagonian moray cod</name>
    <dbReference type="NCBI Taxonomy" id="630683"/>
    <lineage>
        <taxon>Eukaryota</taxon>
        <taxon>Metazoa</taxon>
        <taxon>Chordata</taxon>
        <taxon>Craniata</taxon>
        <taxon>Vertebrata</taxon>
        <taxon>Euteleostomi</taxon>
        <taxon>Actinopterygii</taxon>
        <taxon>Neopterygii</taxon>
        <taxon>Teleostei</taxon>
        <taxon>Neoteleostei</taxon>
        <taxon>Acanthomorphata</taxon>
        <taxon>Zeiogadaria</taxon>
        <taxon>Gadariae</taxon>
        <taxon>Gadiformes</taxon>
        <taxon>Muraenolepidoidei</taxon>
        <taxon>Muraenolepididae</taxon>
        <taxon>Muraenolepis</taxon>
    </lineage>
</organism>
<dbReference type="InterPro" id="IPR013320">
    <property type="entry name" value="ConA-like_dom_sf"/>
</dbReference>
<reference evidence="2" key="1">
    <citation type="submission" date="2022-07" db="EMBL/GenBank/DDBJ databases">
        <title>Chromosome-level genome of Muraenolepis orangiensis.</title>
        <authorList>
            <person name="Kim J."/>
        </authorList>
    </citation>
    <scope>NUCLEOTIDE SEQUENCE</scope>
    <source>
        <strain evidence="2">KU_S4_2022</strain>
        <tissue evidence="2">Muscle</tissue>
    </source>
</reference>
<feature type="domain" description="Laminin G" evidence="1">
    <location>
        <begin position="61"/>
        <end position="107"/>
    </location>
</feature>
<dbReference type="CDD" id="cd00110">
    <property type="entry name" value="LamG"/>
    <property type="match status" value="1"/>
</dbReference>
<dbReference type="Gene3D" id="2.60.120.200">
    <property type="match status" value="1"/>
</dbReference>
<protein>
    <recommendedName>
        <fullName evidence="1">Laminin G domain-containing protein</fullName>
    </recommendedName>
</protein>
<sequence>MTHMTRWNASPFDLFSSLRPPQKVFSLLLPLFNETLRSYAAVPWPKSSQSYLSFTEFEMTFRPSLADGTLLYSEDAQSADFIAVGLVAGHVVFRFDCGSGSAVIRYDTRKEI</sequence>
<dbReference type="OrthoDB" id="10014052at2759"/>
<gene>
    <name evidence="2" type="ORF">NHX12_016685</name>
</gene>
<comment type="caution">
    <text evidence="2">The sequence shown here is derived from an EMBL/GenBank/DDBJ whole genome shotgun (WGS) entry which is preliminary data.</text>
</comment>
<dbReference type="AlphaFoldDB" id="A0A9Q0D3X4"/>
<dbReference type="EMBL" id="JANIIK010002799">
    <property type="protein sequence ID" value="KAJ3581400.1"/>
    <property type="molecule type" value="Genomic_DNA"/>
</dbReference>
<evidence type="ECO:0000313" key="3">
    <source>
        <dbReference type="Proteomes" id="UP001148018"/>
    </source>
</evidence>
<keyword evidence="3" id="KW-1185">Reference proteome</keyword>
<dbReference type="SUPFAM" id="SSF49899">
    <property type="entry name" value="Concanavalin A-like lectins/glucanases"/>
    <property type="match status" value="1"/>
</dbReference>
<name>A0A9Q0D3X4_9TELE</name>